<evidence type="ECO:0000313" key="1">
    <source>
        <dbReference type="EMBL" id="GAH75911.1"/>
    </source>
</evidence>
<dbReference type="EMBL" id="BARU01029011">
    <property type="protein sequence ID" value="GAH75911.1"/>
    <property type="molecule type" value="Genomic_DNA"/>
</dbReference>
<sequence>EVAEGQMAGSFARWLAIGNPIAPSGPFYDAVKNPEWKTIRISCPDCPNVKVRKIIYPKLVTSQWVEDRRKDWGEQSPLYQTKVLGQFPTTSEHGLIPIDWLLAAQERPASNVAVHPDERRVGVDVARSGSDATVFLLREGPAVRNTEEHHNPNTMETVGKLILFVDKCKVPWKNVFADVIGIGAGFVDRLKEQNRGVRAVNFGSSAYDSKKYANIRAECYWKVREALKPDAVVPMTLPARCGRLINELATIEWHVTSAGKIIVELK</sequence>
<proteinExistence type="predicted"/>
<gene>
    <name evidence="1" type="ORF">S03H2_46229</name>
</gene>
<comment type="caution">
    <text evidence="1">The sequence shown here is derived from an EMBL/GenBank/DDBJ whole genome shotgun (WGS) entry which is preliminary data.</text>
</comment>
<accession>X1I0H6</accession>
<evidence type="ECO:0008006" key="2">
    <source>
        <dbReference type="Google" id="ProtNLM"/>
    </source>
</evidence>
<reference evidence="1" key="1">
    <citation type="journal article" date="2014" name="Front. Microbiol.">
        <title>High frequency of phylogenetically diverse reductive dehalogenase-homologous genes in deep subseafloor sedimentary metagenomes.</title>
        <authorList>
            <person name="Kawai M."/>
            <person name="Futagami T."/>
            <person name="Toyoda A."/>
            <person name="Takaki Y."/>
            <person name="Nishi S."/>
            <person name="Hori S."/>
            <person name="Arai W."/>
            <person name="Tsubouchi T."/>
            <person name="Morono Y."/>
            <person name="Uchiyama I."/>
            <person name="Ito T."/>
            <person name="Fujiyama A."/>
            <person name="Inagaki F."/>
            <person name="Takami H."/>
        </authorList>
    </citation>
    <scope>NUCLEOTIDE SEQUENCE</scope>
    <source>
        <strain evidence="1">Expedition CK06-06</strain>
    </source>
</reference>
<organism evidence="1">
    <name type="scientific">marine sediment metagenome</name>
    <dbReference type="NCBI Taxonomy" id="412755"/>
    <lineage>
        <taxon>unclassified sequences</taxon>
        <taxon>metagenomes</taxon>
        <taxon>ecological metagenomes</taxon>
    </lineage>
</organism>
<feature type="non-terminal residue" evidence="1">
    <location>
        <position position="266"/>
    </location>
</feature>
<name>X1I0H6_9ZZZZ</name>
<protein>
    <recommendedName>
        <fullName evidence="2">Terminase large subunit gp17-like C-terminal domain-containing protein</fullName>
    </recommendedName>
</protein>
<feature type="non-terminal residue" evidence="1">
    <location>
        <position position="1"/>
    </location>
</feature>
<dbReference type="AlphaFoldDB" id="X1I0H6"/>
<dbReference type="Gene3D" id="3.30.420.240">
    <property type="match status" value="1"/>
</dbReference>